<feature type="compositionally biased region" description="Basic residues" evidence="2">
    <location>
        <begin position="234"/>
        <end position="243"/>
    </location>
</feature>
<feature type="domain" description="Fibrinogen C-terminal" evidence="4">
    <location>
        <begin position="256"/>
        <end position="496"/>
    </location>
</feature>
<dbReference type="PROSITE" id="PS51406">
    <property type="entry name" value="FIBRINOGEN_C_2"/>
    <property type="match status" value="1"/>
</dbReference>
<evidence type="ECO:0000313" key="5">
    <source>
        <dbReference type="EMBL" id="RUS90668.1"/>
    </source>
</evidence>
<feature type="compositionally biased region" description="Low complexity" evidence="2">
    <location>
        <begin position="70"/>
        <end position="88"/>
    </location>
</feature>
<dbReference type="GO" id="GO:0005615">
    <property type="term" value="C:extracellular space"/>
    <property type="evidence" value="ECO:0007669"/>
    <property type="project" value="TreeGrafter"/>
</dbReference>
<proteinExistence type="predicted"/>
<dbReference type="STRING" id="188477.A0A433UA32"/>
<feature type="chain" id="PRO_5019191242" description="Fibrinogen C-terminal domain-containing protein" evidence="3">
    <location>
        <begin position="22"/>
        <end position="502"/>
    </location>
</feature>
<dbReference type="PROSITE" id="PS00514">
    <property type="entry name" value="FIBRINOGEN_C_1"/>
    <property type="match status" value="1"/>
</dbReference>
<evidence type="ECO:0000256" key="1">
    <source>
        <dbReference type="ARBA" id="ARBA00023157"/>
    </source>
</evidence>
<dbReference type="Pfam" id="PF00147">
    <property type="entry name" value="Fibrinogen_C"/>
    <property type="match status" value="1"/>
</dbReference>
<dbReference type="EMBL" id="RQTK01000027">
    <property type="protein sequence ID" value="RUS90668.1"/>
    <property type="molecule type" value="Genomic_DNA"/>
</dbReference>
<keyword evidence="6" id="KW-1185">Reference proteome</keyword>
<dbReference type="PANTHER" id="PTHR19143">
    <property type="entry name" value="FIBRINOGEN/TENASCIN/ANGIOPOEITIN"/>
    <property type="match status" value="1"/>
</dbReference>
<evidence type="ECO:0000256" key="3">
    <source>
        <dbReference type="SAM" id="SignalP"/>
    </source>
</evidence>
<gene>
    <name evidence="5" type="ORF">EGW08_001568</name>
</gene>
<reference evidence="5 6" key="1">
    <citation type="submission" date="2019-01" db="EMBL/GenBank/DDBJ databases">
        <title>A draft genome assembly of the solar-powered sea slug Elysia chlorotica.</title>
        <authorList>
            <person name="Cai H."/>
            <person name="Li Q."/>
            <person name="Fang X."/>
            <person name="Li J."/>
            <person name="Curtis N.E."/>
            <person name="Altenburger A."/>
            <person name="Shibata T."/>
            <person name="Feng M."/>
            <person name="Maeda T."/>
            <person name="Schwartz J.A."/>
            <person name="Shigenobu S."/>
            <person name="Lundholm N."/>
            <person name="Nishiyama T."/>
            <person name="Yang H."/>
            <person name="Hasebe M."/>
            <person name="Li S."/>
            <person name="Pierce S.K."/>
            <person name="Wang J."/>
        </authorList>
    </citation>
    <scope>NUCLEOTIDE SEQUENCE [LARGE SCALE GENOMIC DNA]</scope>
    <source>
        <strain evidence="5">EC2010</strain>
        <tissue evidence="5">Whole organism of an adult</tissue>
    </source>
</reference>
<accession>A0A433UA32</accession>
<organism evidence="5 6">
    <name type="scientific">Elysia chlorotica</name>
    <name type="common">Eastern emerald elysia</name>
    <name type="synonym">Sea slug</name>
    <dbReference type="NCBI Taxonomy" id="188477"/>
    <lineage>
        <taxon>Eukaryota</taxon>
        <taxon>Metazoa</taxon>
        <taxon>Spiralia</taxon>
        <taxon>Lophotrochozoa</taxon>
        <taxon>Mollusca</taxon>
        <taxon>Gastropoda</taxon>
        <taxon>Heterobranchia</taxon>
        <taxon>Euthyneura</taxon>
        <taxon>Panpulmonata</taxon>
        <taxon>Sacoglossa</taxon>
        <taxon>Placobranchoidea</taxon>
        <taxon>Plakobranchidae</taxon>
        <taxon>Elysia</taxon>
    </lineage>
</organism>
<dbReference type="SUPFAM" id="SSF56496">
    <property type="entry name" value="Fibrinogen C-terminal domain-like"/>
    <property type="match status" value="1"/>
</dbReference>
<dbReference type="InterPro" id="IPR050373">
    <property type="entry name" value="Fibrinogen_C-term_domain"/>
</dbReference>
<dbReference type="OrthoDB" id="9990035at2759"/>
<evidence type="ECO:0000259" key="4">
    <source>
        <dbReference type="PROSITE" id="PS51406"/>
    </source>
</evidence>
<feature type="region of interest" description="Disordered" evidence="2">
    <location>
        <begin position="228"/>
        <end position="263"/>
    </location>
</feature>
<feature type="signal peptide" evidence="3">
    <location>
        <begin position="1"/>
        <end position="21"/>
    </location>
</feature>
<dbReference type="Proteomes" id="UP000271974">
    <property type="component" value="Unassembled WGS sequence"/>
</dbReference>
<keyword evidence="1" id="KW-1015">Disulfide bond</keyword>
<dbReference type="InterPro" id="IPR014716">
    <property type="entry name" value="Fibrinogen_a/b/g_C_1"/>
</dbReference>
<feature type="region of interest" description="Disordered" evidence="2">
    <location>
        <begin position="25"/>
        <end position="54"/>
    </location>
</feature>
<feature type="region of interest" description="Disordered" evidence="2">
    <location>
        <begin position="70"/>
        <end position="120"/>
    </location>
</feature>
<comment type="caution">
    <text evidence="5">The sequence shown here is derived from an EMBL/GenBank/DDBJ whole genome shotgun (WGS) entry which is preliminary data.</text>
</comment>
<name>A0A433UA32_ELYCH</name>
<dbReference type="InterPro" id="IPR002181">
    <property type="entry name" value="Fibrinogen_a/b/g_C_dom"/>
</dbReference>
<feature type="compositionally biased region" description="Basic residues" evidence="2">
    <location>
        <begin position="100"/>
        <end position="120"/>
    </location>
</feature>
<dbReference type="Gene3D" id="3.90.215.10">
    <property type="entry name" value="Gamma Fibrinogen, chain A, domain 1"/>
    <property type="match status" value="1"/>
</dbReference>
<keyword evidence="3" id="KW-0732">Signal</keyword>
<sequence>MAPAVSVRGVIRLTLACLVLAVAVSSESQQNSRHNKDRQSTSVREVSPNLDTMTERLPREMDDADTTLNTFSSTTTTENSATSVSTTTAFKPPRHENTSRAHRKAMRQARKGKSRKKRRGCKCVGRYMQDVEKKIDAKLKEFKELYVIPKLKDNSASRMNDNFLRLSGMIDETKKGLMKLSESVEGLLTDFQIRERGLDSTNKNLYRLSQVVVNLTKHVDDMERRFSSPGVKASRLRTRHPHGRVGDQRPVLEAPTPTKPPPTQCHEVYLSGSMPYLDEYSVMIQPRGVAHAFKAKCKVVDGAGWTVIQKRQDGSVDFYRNWDDYRVGFGSLDGEFWLGNDNIHYLTSQEDTMIRIEMEDWNGKTFLATYNHFQVAGASDNFRLHISGYNGTAGDSMTSLWESHDGMPFSTKDKDNDGRYVESRLHGSPDYRYYDSCAQQYQGAWWFNNCFEAHLNGKYYTKGFHKNYFQRDGIQWNTIHMYSSLKAVQMMIKPAEQPGADK</sequence>
<dbReference type="InterPro" id="IPR036056">
    <property type="entry name" value="Fibrinogen-like_C"/>
</dbReference>
<dbReference type="SMART" id="SM00186">
    <property type="entry name" value="FBG"/>
    <property type="match status" value="1"/>
</dbReference>
<dbReference type="CDD" id="cd00087">
    <property type="entry name" value="FReD"/>
    <property type="match status" value="1"/>
</dbReference>
<dbReference type="AlphaFoldDB" id="A0A433UA32"/>
<dbReference type="InterPro" id="IPR020837">
    <property type="entry name" value="Fibrinogen_CS"/>
</dbReference>
<evidence type="ECO:0000256" key="2">
    <source>
        <dbReference type="SAM" id="MobiDB-lite"/>
    </source>
</evidence>
<protein>
    <recommendedName>
        <fullName evidence="4">Fibrinogen C-terminal domain-containing protein</fullName>
    </recommendedName>
</protein>
<feature type="compositionally biased region" description="Polar residues" evidence="2">
    <location>
        <begin position="40"/>
        <end position="52"/>
    </location>
</feature>
<evidence type="ECO:0000313" key="6">
    <source>
        <dbReference type="Proteomes" id="UP000271974"/>
    </source>
</evidence>